<feature type="domain" description="Concentrative nucleoside transporter N-terminal" evidence="8">
    <location>
        <begin position="92"/>
        <end position="164"/>
    </location>
</feature>
<evidence type="ECO:0000256" key="5">
    <source>
        <dbReference type="ARBA" id="ARBA00022989"/>
    </source>
</evidence>
<gene>
    <name evidence="11" type="ORF">CUNI_LOCUS1575</name>
</gene>
<feature type="domain" description="Concentrative nucleoside transporter C-terminal" evidence="9">
    <location>
        <begin position="274"/>
        <end position="467"/>
    </location>
</feature>
<dbReference type="GO" id="GO:0005415">
    <property type="term" value="F:nucleoside:sodium symporter activity"/>
    <property type="evidence" value="ECO:0007669"/>
    <property type="project" value="TreeGrafter"/>
</dbReference>
<feature type="transmembrane region" description="Helical" evidence="7">
    <location>
        <begin position="406"/>
        <end position="428"/>
    </location>
</feature>
<protein>
    <recommendedName>
        <fullName evidence="7">Sodium/nucleoside cotransporter</fullName>
    </recommendedName>
</protein>
<feature type="transmembrane region" description="Helical" evidence="7">
    <location>
        <begin position="169"/>
        <end position="191"/>
    </location>
</feature>
<evidence type="ECO:0000259" key="8">
    <source>
        <dbReference type="Pfam" id="PF01773"/>
    </source>
</evidence>
<feature type="transmembrane region" description="Helical" evidence="7">
    <location>
        <begin position="448"/>
        <end position="466"/>
    </location>
</feature>
<evidence type="ECO:0000256" key="7">
    <source>
        <dbReference type="RuleBase" id="RU362018"/>
    </source>
</evidence>
<dbReference type="Proteomes" id="UP000678393">
    <property type="component" value="Unassembled WGS sequence"/>
</dbReference>
<dbReference type="InterPro" id="IPR008276">
    <property type="entry name" value="C_nuclsd_transpt"/>
</dbReference>
<evidence type="ECO:0000256" key="3">
    <source>
        <dbReference type="ARBA" id="ARBA00022475"/>
    </source>
</evidence>
<dbReference type="NCBIfam" id="TIGR00804">
    <property type="entry name" value="nupC"/>
    <property type="match status" value="1"/>
</dbReference>
<feature type="domain" description="Nucleoside transporter/FeoB GTPase Gate" evidence="10">
    <location>
        <begin position="171"/>
        <end position="267"/>
    </location>
</feature>
<dbReference type="Pfam" id="PF07670">
    <property type="entry name" value="Gate"/>
    <property type="match status" value="1"/>
</dbReference>
<feature type="non-terminal residue" evidence="11">
    <location>
        <position position="467"/>
    </location>
</feature>
<dbReference type="EMBL" id="CAJHNH020000199">
    <property type="protein sequence ID" value="CAG5116017.1"/>
    <property type="molecule type" value="Genomic_DNA"/>
</dbReference>
<feature type="transmembrane region" description="Helical" evidence="7">
    <location>
        <begin position="366"/>
        <end position="385"/>
    </location>
</feature>
<dbReference type="AlphaFoldDB" id="A0A8S3YG06"/>
<feature type="transmembrane region" description="Helical" evidence="7">
    <location>
        <begin position="6"/>
        <end position="26"/>
    </location>
</feature>
<evidence type="ECO:0000256" key="2">
    <source>
        <dbReference type="ARBA" id="ARBA00009033"/>
    </source>
</evidence>
<keyword evidence="4 7" id="KW-0812">Transmembrane</keyword>
<sequence length="467" mass="51214">FGDEGSWRLMVITVLASLGLLGHMVLKHVVQDRLSDRGNGFSAKRYLVGVDRFMTKIRLAIVLPVMLVVGLLVYIIIDIAIDRPRNLVSLGGMVFFVAVLFIFSHNPSKVQWRAVFWGMALQLIFALLILRTSWGRDAFQWLGDRISEFLAYTDEGSKFVFGDLYINHFFAFKVLPVVVYFSTCVSILYYLGVMQVIIKYLGMFLCFCLGTSPTESVNAAANIFLGQTEAPLMIRPFLSEMTKSEMHAVMTGGFATIAGAVMAAYIVYGVPANHLLSASVMSAPAALAVSKLFYPETETSKHKARDVYNIAKGTERNLIEAASNGASMSIKLVANIAVNLIAFVALLQFVNATLVWLGDRVGYDGLTFQLICSYIFWPLAFLMGADQDDCRVIAQLIGTKTFLNEFVARSVVIATYALCGFSNLSSMGIQLGALGAMAPHRKSDMSKIVFRAMLAGNVACFVTACIA</sequence>
<feature type="transmembrane region" description="Helical" evidence="7">
    <location>
        <begin position="59"/>
        <end position="81"/>
    </location>
</feature>
<keyword evidence="5 7" id="KW-1133">Transmembrane helix</keyword>
<feature type="transmembrane region" description="Helical" evidence="7">
    <location>
        <begin position="332"/>
        <end position="354"/>
    </location>
</feature>
<keyword evidence="3" id="KW-1003">Cell membrane</keyword>
<feature type="non-terminal residue" evidence="11">
    <location>
        <position position="1"/>
    </location>
</feature>
<evidence type="ECO:0000256" key="1">
    <source>
        <dbReference type="ARBA" id="ARBA00004651"/>
    </source>
</evidence>
<comment type="similarity">
    <text evidence="2 7">Belongs to the concentrative nucleoside transporter (CNT) (TC 2.A.41) family.</text>
</comment>
<dbReference type="InterPro" id="IPR002668">
    <property type="entry name" value="CNT_N_dom"/>
</dbReference>
<dbReference type="InterPro" id="IPR018270">
    <property type="entry name" value="C_nuclsd_transpt_met_bac"/>
</dbReference>
<comment type="caution">
    <text evidence="11">The sequence shown here is derived from an EMBL/GenBank/DDBJ whole genome shotgun (WGS) entry which is preliminary data.</text>
</comment>
<reference evidence="11" key="1">
    <citation type="submission" date="2021-04" db="EMBL/GenBank/DDBJ databases">
        <authorList>
            <consortium name="Molecular Ecology Group"/>
        </authorList>
    </citation>
    <scope>NUCLEOTIDE SEQUENCE</scope>
</reference>
<organism evidence="11 12">
    <name type="scientific">Candidula unifasciata</name>
    <dbReference type="NCBI Taxonomy" id="100452"/>
    <lineage>
        <taxon>Eukaryota</taxon>
        <taxon>Metazoa</taxon>
        <taxon>Spiralia</taxon>
        <taxon>Lophotrochozoa</taxon>
        <taxon>Mollusca</taxon>
        <taxon>Gastropoda</taxon>
        <taxon>Heterobranchia</taxon>
        <taxon>Euthyneura</taxon>
        <taxon>Panpulmonata</taxon>
        <taxon>Eupulmonata</taxon>
        <taxon>Stylommatophora</taxon>
        <taxon>Helicina</taxon>
        <taxon>Helicoidea</taxon>
        <taxon>Geomitridae</taxon>
        <taxon>Candidula</taxon>
    </lineage>
</organism>
<feature type="transmembrane region" description="Helical" evidence="7">
    <location>
        <begin position="87"/>
        <end position="103"/>
    </location>
</feature>
<evidence type="ECO:0000259" key="10">
    <source>
        <dbReference type="Pfam" id="PF07670"/>
    </source>
</evidence>
<evidence type="ECO:0000256" key="6">
    <source>
        <dbReference type="ARBA" id="ARBA00023136"/>
    </source>
</evidence>
<comment type="subcellular location">
    <subcellularLocation>
        <location evidence="1">Cell membrane</location>
        <topology evidence="1">Multi-pass membrane protein</topology>
    </subcellularLocation>
</comment>
<evidence type="ECO:0000313" key="11">
    <source>
        <dbReference type="EMBL" id="CAG5116017.1"/>
    </source>
</evidence>
<keyword evidence="12" id="KW-1185">Reference proteome</keyword>
<dbReference type="InterPro" id="IPR011642">
    <property type="entry name" value="Gate_dom"/>
</dbReference>
<dbReference type="PANTHER" id="PTHR10590">
    <property type="entry name" value="SODIUM/NUCLEOSIDE COTRANSPORTER"/>
    <property type="match status" value="1"/>
</dbReference>
<accession>A0A8S3YG06</accession>
<keyword evidence="6 7" id="KW-0472">Membrane</keyword>
<name>A0A8S3YG06_9EUPU</name>
<evidence type="ECO:0000256" key="4">
    <source>
        <dbReference type="ARBA" id="ARBA00022692"/>
    </source>
</evidence>
<dbReference type="Pfam" id="PF07662">
    <property type="entry name" value="Nucleos_tra2_C"/>
    <property type="match status" value="1"/>
</dbReference>
<evidence type="ECO:0000313" key="12">
    <source>
        <dbReference type="Proteomes" id="UP000678393"/>
    </source>
</evidence>
<proteinExistence type="inferred from homology"/>
<evidence type="ECO:0000259" key="9">
    <source>
        <dbReference type="Pfam" id="PF07662"/>
    </source>
</evidence>
<dbReference type="GO" id="GO:0005886">
    <property type="term" value="C:plasma membrane"/>
    <property type="evidence" value="ECO:0007669"/>
    <property type="project" value="UniProtKB-SubCell"/>
</dbReference>
<dbReference type="InterPro" id="IPR011657">
    <property type="entry name" value="CNT_C_dom"/>
</dbReference>
<dbReference type="OrthoDB" id="6075923at2759"/>
<dbReference type="Pfam" id="PF01773">
    <property type="entry name" value="Nucleos_tra2_N"/>
    <property type="match status" value="1"/>
</dbReference>
<keyword evidence="7" id="KW-0813">Transport</keyword>
<feature type="transmembrane region" description="Helical" evidence="7">
    <location>
        <begin position="248"/>
        <end position="268"/>
    </location>
</feature>
<dbReference type="PANTHER" id="PTHR10590:SF4">
    <property type="entry name" value="SOLUTE CARRIER FAMILY 28 MEMBER 3"/>
    <property type="match status" value="1"/>
</dbReference>
<feature type="transmembrane region" description="Helical" evidence="7">
    <location>
        <begin position="115"/>
        <end position="134"/>
    </location>
</feature>